<feature type="binding site" evidence="5">
    <location>
        <position position="100"/>
    </location>
    <ligand>
        <name>Mn(2+)</name>
        <dbReference type="ChEBI" id="CHEBI:29035"/>
    </ligand>
</feature>
<gene>
    <name evidence="10" type="ORF">SAMN04488509_101661</name>
</gene>
<dbReference type="AlphaFoldDB" id="A0A1G6SSN0"/>
<dbReference type="InterPro" id="IPR001189">
    <property type="entry name" value="Mn/Fe_SOD"/>
</dbReference>
<comment type="function">
    <text evidence="6">Destroys radicals which are normally produced within the cells and which are toxic to biological systems.</text>
</comment>
<dbReference type="Gene3D" id="3.55.40.20">
    <property type="entry name" value="Iron/manganese superoxide dismutase, C-terminal domain"/>
    <property type="match status" value="1"/>
</dbReference>
<dbReference type="FunFam" id="3.55.40.20:FF:000001">
    <property type="entry name" value="Superoxide dismutase"/>
    <property type="match status" value="1"/>
</dbReference>
<comment type="catalytic activity">
    <reaction evidence="6">
        <text>2 superoxide + 2 H(+) = H2O2 + O2</text>
        <dbReference type="Rhea" id="RHEA:20696"/>
        <dbReference type="ChEBI" id="CHEBI:15378"/>
        <dbReference type="ChEBI" id="CHEBI:15379"/>
        <dbReference type="ChEBI" id="CHEBI:16240"/>
        <dbReference type="ChEBI" id="CHEBI:18421"/>
        <dbReference type="EC" id="1.15.1.1"/>
    </reaction>
</comment>
<evidence type="ECO:0000256" key="1">
    <source>
        <dbReference type="ARBA" id="ARBA00008714"/>
    </source>
</evidence>
<proteinExistence type="inferred from homology"/>
<evidence type="ECO:0000256" key="7">
    <source>
        <dbReference type="SAM" id="SignalP"/>
    </source>
</evidence>
<keyword evidence="4 6" id="KW-0560">Oxidoreductase</keyword>
<dbReference type="PANTHER" id="PTHR43595:SF2">
    <property type="entry name" value="SMALL RIBOSOMAL SUBUNIT PROTEIN MS42"/>
    <property type="match status" value="1"/>
</dbReference>
<dbReference type="GO" id="GO:0046914">
    <property type="term" value="F:transition metal ion binding"/>
    <property type="evidence" value="ECO:0007669"/>
    <property type="project" value="UniProtKB-ARBA"/>
</dbReference>
<evidence type="ECO:0000256" key="6">
    <source>
        <dbReference type="RuleBase" id="RU000414"/>
    </source>
</evidence>
<dbReference type="Pfam" id="PF02777">
    <property type="entry name" value="Sod_Fe_C"/>
    <property type="match status" value="1"/>
</dbReference>
<evidence type="ECO:0000313" key="10">
    <source>
        <dbReference type="EMBL" id="SDD19641.1"/>
    </source>
</evidence>
<dbReference type="Proteomes" id="UP000199603">
    <property type="component" value="Unassembled WGS sequence"/>
</dbReference>
<feature type="binding site" evidence="5">
    <location>
        <position position="192"/>
    </location>
    <ligand>
        <name>Mn(2+)</name>
        <dbReference type="ChEBI" id="CHEBI:29035"/>
    </ligand>
</feature>
<dbReference type="Pfam" id="PF00081">
    <property type="entry name" value="Sod_Fe_N"/>
    <property type="match status" value="1"/>
</dbReference>
<evidence type="ECO:0000259" key="8">
    <source>
        <dbReference type="Pfam" id="PF00081"/>
    </source>
</evidence>
<dbReference type="PROSITE" id="PS00088">
    <property type="entry name" value="SOD_MN"/>
    <property type="match status" value="1"/>
</dbReference>
<protein>
    <recommendedName>
        <fullName evidence="2 6">Superoxide dismutase</fullName>
        <ecNumber evidence="2 6">1.15.1.1</ecNumber>
    </recommendedName>
</protein>
<dbReference type="InterPro" id="IPR036324">
    <property type="entry name" value="Mn/Fe_SOD_N_sf"/>
</dbReference>
<dbReference type="GO" id="GO:0004784">
    <property type="term" value="F:superoxide dismutase activity"/>
    <property type="evidence" value="ECO:0007669"/>
    <property type="project" value="UniProtKB-EC"/>
</dbReference>
<evidence type="ECO:0000256" key="2">
    <source>
        <dbReference type="ARBA" id="ARBA00012682"/>
    </source>
</evidence>
<dbReference type="Gene3D" id="1.10.287.990">
    <property type="entry name" value="Fe,Mn superoxide dismutase (SOD) domain"/>
    <property type="match status" value="1"/>
</dbReference>
<dbReference type="GO" id="GO:0005737">
    <property type="term" value="C:cytoplasm"/>
    <property type="evidence" value="ECO:0007669"/>
    <property type="project" value="TreeGrafter"/>
</dbReference>
<dbReference type="PRINTS" id="PR01703">
    <property type="entry name" value="MNSODISMTASE"/>
</dbReference>
<accession>A0A1G6SSN0</accession>
<dbReference type="InterPro" id="IPR019832">
    <property type="entry name" value="Mn/Fe_SOD_C"/>
</dbReference>
<keyword evidence="11" id="KW-1185">Reference proteome</keyword>
<keyword evidence="7" id="KW-0732">Signal</keyword>
<dbReference type="PIRSF" id="PIRSF000349">
    <property type="entry name" value="SODismutase"/>
    <property type="match status" value="1"/>
</dbReference>
<feature type="domain" description="Manganese/iron superoxide dismutase C-terminal" evidence="9">
    <location>
        <begin position="117"/>
        <end position="221"/>
    </location>
</feature>
<sequence>MVASLRFSLSALLLACSSTALAQPFSLPALPYAEDALEPHIDAATLRIHHGRHHQIYVNNLSAAVAQDPRLEGMTIEQILRGVSEYSMAIRNNGGGHYNHSLFWSLLAPAGDGGEPSPELLEAINAQFGSLDSFKREFENTALSVFGSGWAWLIRTDDGALAITSTPNQDNPLMDVASPNGEPLLAIDVWEHAYYLRYQNVRADYVRGWWPIVNWKEVNRRFAGG</sequence>
<reference evidence="10 11" key="1">
    <citation type="submission" date="2016-10" db="EMBL/GenBank/DDBJ databases">
        <authorList>
            <person name="de Groot N.N."/>
        </authorList>
    </citation>
    <scope>NUCLEOTIDE SEQUENCE [LARGE SCALE GENOMIC DNA]</scope>
    <source>
        <strain evidence="10 11">DSM 16957</strain>
    </source>
</reference>
<comment type="similarity">
    <text evidence="1 6">Belongs to the iron/manganese superoxide dismutase family.</text>
</comment>
<dbReference type="SUPFAM" id="SSF46609">
    <property type="entry name" value="Fe,Mn superoxide dismutase (SOD), N-terminal domain"/>
    <property type="match status" value="1"/>
</dbReference>
<evidence type="ECO:0000259" key="9">
    <source>
        <dbReference type="Pfam" id="PF02777"/>
    </source>
</evidence>
<dbReference type="RefSeq" id="WP_091238775.1">
    <property type="nucleotide sequence ID" value="NZ_FNAG01000001.1"/>
</dbReference>
<evidence type="ECO:0000256" key="5">
    <source>
        <dbReference type="PIRSR" id="PIRSR000349-1"/>
    </source>
</evidence>
<dbReference type="OrthoDB" id="9803125at2"/>
<feature type="binding site" evidence="5">
    <location>
        <position position="49"/>
    </location>
    <ligand>
        <name>Mn(2+)</name>
        <dbReference type="ChEBI" id="CHEBI:29035"/>
    </ligand>
</feature>
<feature type="signal peptide" evidence="7">
    <location>
        <begin position="1"/>
        <end position="22"/>
    </location>
</feature>
<dbReference type="InterPro" id="IPR019833">
    <property type="entry name" value="Mn/Fe_SOD_BS"/>
</dbReference>
<organism evidence="10 11">
    <name type="scientific">Aquimonas voraii</name>
    <dbReference type="NCBI Taxonomy" id="265719"/>
    <lineage>
        <taxon>Bacteria</taxon>
        <taxon>Pseudomonadati</taxon>
        <taxon>Pseudomonadota</taxon>
        <taxon>Gammaproteobacteria</taxon>
        <taxon>Lysobacterales</taxon>
        <taxon>Lysobacteraceae</taxon>
        <taxon>Aquimonas</taxon>
    </lineage>
</organism>
<feature type="chain" id="PRO_5011620326" description="Superoxide dismutase" evidence="7">
    <location>
        <begin position="23"/>
        <end position="225"/>
    </location>
</feature>
<dbReference type="EMBL" id="FNAG01000001">
    <property type="protein sequence ID" value="SDD19641.1"/>
    <property type="molecule type" value="Genomic_DNA"/>
</dbReference>
<name>A0A1G6SSN0_9GAMM</name>
<feature type="domain" description="Manganese/iron superoxide dismutase N-terminal" evidence="8">
    <location>
        <begin position="25"/>
        <end position="107"/>
    </location>
</feature>
<dbReference type="InterPro" id="IPR036314">
    <property type="entry name" value="SOD_C_sf"/>
</dbReference>
<dbReference type="SUPFAM" id="SSF54719">
    <property type="entry name" value="Fe,Mn superoxide dismutase (SOD), C-terminal domain"/>
    <property type="match status" value="1"/>
</dbReference>
<dbReference type="InterPro" id="IPR019831">
    <property type="entry name" value="Mn/Fe_SOD_N"/>
</dbReference>
<dbReference type="STRING" id="265719.SAMN04488509_101661"/>
<dbReference type="PANTHER" id="PTHR43595">
    <property type="entry name" value="37S RIBOSOMAL PROTEIN S26, MITOCHONDRIAL"/>
    <property type="match status" value="1"/>
</dbReference>
<evidence type="ECO:0000256" key="4">
    <source>
        <dbReference type="ARBA" id="ARBA00023002"/>
    </source>
</evidence>
<evidence type="ECO:0000313" key="11">
    <source>
        <dbReference type="Proteomes" id="UP000199603"/>
    </source>
</evidence>
<keyword evidence="3 5" id="KW-0479">Metal-binding</keyword>
<evidence type="ECO:0000256" key="3">
    <source>
        <dbReference type="ARBA" id="ARBA00022723"/>
    </source>
</evidence>
<feature type="binding site" evidence="5">
    <location>
        <position position="188"/>
    </location>
    <ligand>
        <name>Mn(2+)</name>
        <dbReference type="ChEBI" id="CHEBI:29035"/>
    </ligand>
</feature>
<dbReference type="EC" id="1.15.1.1" evidence="2 6"/>